<dbReference type="InParanoid" id="D7FVB5"/>
<dbReference type="EMBL" id="FN648475">
    <property type="protein sequence ID" value="CBJ26287.1"/>
    <property type="molecule type" value="Genomic_DNA"/>
</dbReference>
<dbReference type="SMART" id="SM00320">
    <property type="entry name" value="WD40"/>
    <property type="match status" value="5"/>
</dbReference>
<feature type="compositionally biased region" description="Polar residues" evidence="4">
    <location>
        <begin position="556"/>
        <end position="571"/>
    </location>
</feature>
<dbReference type="SUPFAM" id="SSF50998">
    <property type="entry name" value="Quinoprotein alcohol dehydrogenase-like"/>
    <property type="match status" value="1"/>
</dbReference>
<dbReference type="InterPro" id="IPR011047">
    <property type="entry name" value="Quinoprotein_ADH-like_sf"/>
</dbReference>
<evidence type="ECO:0000256" key="1">
    <source>
        <dbReference type="ARBA" id="ARBA00022574"/>
    </source>
</evidence>
<feature type="compositionally biased region" description="Polar residues" evidence="4">
    <location>
        <begin position="674"/>
        <end position="683"/>
    </location>
</feature>
<keyword evidence="6" id="KW-1185">Reference proteome</keyword>
<dbReference type="PANTHER" id="PTHR14221">
    <property type="entry name" value="WD REPEAT DOMAIN 44"/>
    <property type="match status" value="1"/>
</dbReference>
<dbReference type="SUPFAM" id="SSF50978">
    <property type="entry name" value="WD40 repeat-like"/>
    <property type="match status" value="1"/>
</dbReference>
<feature type="repeat" description="WD" evidence="3">
    <location>
        <begin position="313"/>
        <end position="344"/>
    </location>
</feature>
<gene>
    <name evidence="5" type="ORF">Esi_0029_0069</name>
</gene>
<dbReference type="PROSITE" id="PS50294">
    <property type="entry name" value="WD_REPEATS_REGION"/>
    <property type="match status" value="1"/>
</dbReference>
<feature type="region of interest" description="Disordered" evidence="4">
    <location>
        <begin position="173"/>
        <end position="206"/>
    </location>
</feature>
<sequence>MPPLPAKKSPGTSDAAASNLAKQPPAESPRAVSSLKPDTSDGATFESYLSYKPSHGEDTLAVYEAVSDPSKWLLKNKETGQEVEATAFADTLLARRPAPQWATVSPRLGSHSHGSRGWPRLQRHKAPAFQRPTLLPPSNGDVAYFPLAPAGPLTPPSLQLGFSSLSGRASPLRFGARSPVSGQSFSRPRCGSNSHGRSNSDSTTSSVILSVDAPPTFKLRNMSTTQLLPRLHPGGVRAMSFSPSGAFLATCGMDRRCCVFRVQKRRQTLALGEGSPNAAAVAVGLPVDRGMSRQPSSVCVEGRLVDDQPLRVLTGHVDSVVALAWAGGDNALLTGSSDGTVRCWHPLEGNECSEVYEHGGGVTSVAWEPGGEAHGGRFLTGCMDARIRLFSLDSPEVEQSVLSERAVTAVAFCPGGQSFAAGGIAGNVEFYRMENMSLELTVECRRHGFRHSAAQRTRLATSPVRRLSVGTGDGRSNGAGGDRVQINDNGNTNGGSGRGRGRRRRNTLGSRAGARVPGTVEERVTGLCFRPPTKGPAELAGDCSDSDGEEHRLSGASRSTGGKMGENSQEVAPSPRAGGEVVAPQADEKDANGSGNLWVERLEADLLVSTNDNRSRILVSGERGVTVGFKLKGHSTEGELGRHTAARYSDDGNLIVSGATDGSVHVWPTPTTPPGTKSVTWSSGREGHERARVCDKRVGVPVAFFAPASVAKNLGGTSSRVIVTGDNEGNCKIFCEQRADGEP</sequence>
<dbReference type="InterPro" id="IPR015943">
    <property type="entry name" value="WD40/YVTN_repeat-like_dom_sf"/>
</dbReference>
<dbReference type="EMBL" id="FN649742">
    <property type="protein sequence ID" value="CBJ26287.1"/>
    <property type="molecule type" value="Genomic_DNA"/>
</dbReference>
<reference evidence="5 6" key="1">
    <citation type="journal article" date="2010" name="Nature">
        <title>The Ectocarpus genome and the independent evolution of multicellularity in brown algae.</title>
        <authorList>
            <person name="Cock J.M."/>
            <person name="Sterck L."/>
            <person name="Rouze P."/>
            <person name="Scornet D."/>
            <person name="Allen A.E."/>
            <person name="Amoutzias G."/>
            <person name="Anthouard V."/>
            <person name="Artiguenave F."/>
            <person name="Aury J.M."/>
            <person name="Badger J.H."/>
            <person name="Beszteri B."/>
            <person name="Billiau K."/>
            <person name="Bonnet E."/>
            <person name="Bothwell J.H."/>
            <person name="Bowler C."/>
            <person name="Boyen C."/>
            <person name="Brownlee C."/>
            <person name="Carrano C.J."/>
            <person name="Charrier B."/>
            <person name="Cho G.Y."/>
            <person name="Coelho S.M."/>
            <person name="Collen J."/>
            <person name="Corre E."/>
            <person name="Da Silva C."/>
            <person name="Delage L."/>
            <person name="Delaroque N."/>
            <person name="Dittami S.M."/>
            <person name="Doulbeau S."/>
            <person name="Elias M."/>
            <person name="Farnham G."/>
            <person name="Gachon C.M."/>
            <person name="Gschloessl B."/>
            <person name="Heesch S."/>
            <person name="Jabbari K."/>
            <person name="Jubin C."/>
            <person name="Kawai H."/>
            <person name="Kimura K."/>
            <person name="Kloareg B."/>
            <person name="Kupper F.C."/>
            <person name="Lang D."/>
            <person name="Le Bail A."/>
            <person name="Leblanc C."/>
            <person name="Lerouge P."/>
            <person name="Lohr M."/>
            <person name="Lopez P.J."/>
            <person name="Martens C."/>
            <person name="Maumus F."/>
            <person name="Michel G."/>
            <person name="Miranda-Saavedra D."/>
            <person name="Morales J."/>
            <person name="Moreau H."/>
            <person name="Motomura T."/>
            <person name="Nagasato C."/>
            <person name="Napoli C.A."/>
            <person name="Nelson D.R."/>
            <person name="Nyvall-Collen P."/>
            <person name="Peters A.F."/>
            <person name="Pommier C."/>
            <person name="Potin P."/>
            <person name="Poulain J."/>
            <person name="Quesneville H."/>
            <person name="Read B."/>
            <person name="Rensing S.A."/>
            <person name="Ritter A."/>
            <person name="Rousvoal S."/>
            <person name="Samanta M."/>
            <person name="Samson G."/>
            <person name="Schroeder D.C."/>
            <person name="Segurens B."/>
            <person name="Strittmatter M."/>
            <person name="Tonon T."/>
            <person name="Tregear J.W."/>
            <person name="Valentin K."/>
            <person name="von Dassow P."/>
            <person name="Yamagishi T."/>
            <person name="Van de Peer Y."/>
            <person name="Wincker P."/>
        </authorList>
    </citation>
    <scope>NUCLEOTIDE SEQUENCE [LARGE SCALE GENOMIC DNA]</scope>
    <source>
        <strain evidence="6">Ec32 / CCAP1310/4</strain>
    </source>
</reference>
<dbReference type="Gene3D" id="2.130.10.10">
    <property type="entry name" value="YVTN repeat-like/Quinoprotein amine dehydrogenase"/>
    <property type="match status" value="3"/>
</dbReference>
<dbReference type="InterPro" id="IPR001680">
    <property type="entry name" value="WD40_rpt"/>
</dbReference>
<dbReference type="InterPro" id="IPR040324">
    <property type="entry name" value="WDR44/Dgr2"/>
</dbReference>
<proteinExistence type="predicted"/>
<name>D7FVB5_ECTSI</name>
<dbReference type="eggNOG" id="KOG0283">
    <property type="taxonomic scope" value="Eukaryota"/>
</dbReference>
<organism evidence="5 6">
    <name type="scientific">Ectocarpus siliculosus</name>
    <name type="common">Brown alga</name>
    <name type="synonym">Conferva siliculosa</name>
    <dbReference type="NCBI Taxonomy" id="2880"/>
    <lineage>
        <taxon>Eukaryota</taxon>
        <taxon>Sar</taxon>
        <taxon>Stramenopiles</taxon>
        <taxon>Ochrophyta</taxon>
        <taxon>PX clade</taxon>
        <taxon>Phaeophyceae</taxon>
        <taxon>Ectocarpales</taxon>
        <taxon>Ectocarpaceae</taxon>
        <taxon>Ectocarpus</taxon>
    </lineage>
</organism>
<feature type="repeat" description="WD" evidence="3">
    <location>
        <begin position="636"/>
        <end position="667"/>
    </location>
</feature>
<evidence type="ECO:0000256" key="3">
    <source>
        <dbReference type="PROSITE-ProRule" id="PRU00221"/>
    </source>
</evidence>
<keyword evidence="1 3" id="KW-0853">WD repeat</keyword>
<feature type="compositionally biased region" description="Polar residues" evidence="4">
    <location>
        <begin position="180"/>
        <end position="206"/>
    </location>
</feature>
<dbReference type="PANTHER" id="PTHR14221:SF0">
    <property type="entry name" value="WD REPEAT-CONTAINING PROTEIN 44"/>
    <property type="match status" value="1"/>
</dbReference>
<accession>D7FVB5</accession>
<dbReference type="OrthoDB" id="408728at2759"/>
<feature type="region of interest" description="Disordered" evidence="4">
    <location>
        <begin position="662"/>
        <end position="686"/>
    </location>
</feature>
<feature type="region of interest" description="Disordered" evidence="4">
    <location>
        <begin position="454"/>
        <end position="593"/>
    </location>
</feature>
<evidence type="ECO:0000313" key="6">
    <source>
        <dbReference type="Proteomes" id="UP000002630"/>
    </source>
</evidence>
<evidence type="ECO:0000313" key="5">
    <source>
        <dbReference type="EMBL" id="CBJ26287.1"/>
    </source>
</evidence>
<keyword evidence="2" id="KW-0677">Repeat</keyword>
<dbReference type="PROSITE" id="PS50082">
    <property type="entry name" value="WD_REPEATS_2"/>
    <property type="match status" value="2"/>
</dbReference>
<dbReference type="Proteomes" id="UP000002630">
    <property type="component" value="Linkage Group LG17"/>
</dbReference>
<protein>
    <submittedName>
        <fullName evidence="5">Protein phosphatase type 2A regulator/ signal transducer</fullName>
    </submittedName>
</protein>
<evidence type="ECO:0000256" key="2">
    <source>
        <dbReference type="ARBA" id="ARBA00022737"/>
    </source>
</evidence>
<dbReference type="InterPro" id="IPR036322">
    <property type="entry name" value="WD40_repeat_dom_sf"/>
</dbReference>
<feature type="region of interest" description="Disordered" evidence="4">
    <location>
        <begin position="1"/>
        <end position="47"/>
    </location>
</feature>
<dbReference type="AlphaFoldDB" id="D7FVB5"/>
<evidence type="ECO:0000256" key="4">
    <source>
        <dbReference type="SAM" id="MobiDB-lite"/>
    </source>
</evidence>
<feature type="compositionally biased region" description="Gly residues" evidence="4">
    <location>
        <begin position="471"/>
        <end position="481"/>
    </location>
</feature>
<dbReference type="Pfam" id="PF00400">
    <property type="entry name" value="WD40"/>
    <property type="match status" value="4"/>
</dbReference>